<dbReference type="Proteomes" id="UP001476247">
    <property type="component" value="Unassembled WGS sequence"/>
</dbReference>
<sequence length="209" mass="24068">MCSKIIRVLSVADDVLYEDLNLPVSGRFNKIKDTTTLKIALKELRCVTYNNDIEENVQTIYDLMGDTEAEASKTNNLRMKLDMRIMLMKNEKYLMEGSTCEYAKKATSYKLFKDRAVLSVIHLKDHGLYVVEDLVKFYFPTTKSHLKTGHLQKLIMAFSLIKHLLHTAKDTIEQGRADHDNNQMDNIIESEKTRKAFKGRLDNGRPFGT</sequence>
<keyword evidence="2" id="KW-1185">Reference proteome</keyword>
<proteinExistence type="predicted"/>
<organism evidence="1 2">
    <name type="scientific">Helicostylum pulchrum</name>
    <dbReference type="NCBI Taxonomy" id="562976"/>
    <lineage>
        <taxon>Eukaryota</taxon>
        <taxon>Fungi</taxon>
        <taxon>Fungi incertae sedis</taxon>
        <taxon>Mucoromycota</taxon>
        <taxon>Mucoromycotina</taxon>
        <taxon>Mucoromycetes</taxon>
        <taxon>Mucorales</taxon>
        <taxon>Mucorineae</taxon>
        <taxon>Mucoraceae</taxon>
        <taxon>Helicostylum</taxon>
    </lineage>
</organism>
<gene>
    <name evidence="1" type="ORF">HPULCUR_007501</name>
</gene>
<accession>A0ABP9Y4X7</accession>
<dbReference type="EMBL" id="BAABUJ010000021">
    <property type="protein sequence ID" value="GAA5802041.1"/>
    <property type="molecule type" value="Genomic_DNA"/>
</dbReference>
<evidence type="ECO:0000313" key="2">
    <source>
        <dbReference type="Proteomes" id="UP001476247"/>
    </source>
</evidence>
<comment type="caution">
    <text evidence="1">The sequence shown here is derived from an EMBL/GenBank/DDBJ whole genome shotgun (WGS) entry which is preliminary data.</text>
</comment>
<evidence type="ECO:0000313" key="1">
    <source>
        <dbReference type="EMBL" id="GAA5802041.1"/>
    </source>
</evidence>
<reference evidence="1 2" key="1">
    <citation type="submission" date="2024-04" db="EMBL/GenBank/DDBJ databases">
        <title>genome sequences of Mucor flavus KT1a and Helicostylum pulchrum KT1b strains isolation_sourced from the surface of a dry-aged beef.</title>
        <authorList>
            <person name="Toyotome T."/>
            <person name="Hosono M."/>
            <person name="Torimaru M."/>
            <person name="Fukuda K."/>
            <person name="Mikami N."/>
        </authorList>
    </citation>
    <scope>NUCLEOTIDE SEQUENCE [LARGE SCALE GENOMIC DNA]</scope>
    <source>
        <strain evidence="1 2">KT1b</strain>
    </source>
</reference>
<protein>
    <submittedName>
        <fullName evidence="1">Uncharacterized protein</fullName>
    </submittedName>
</protein>
<name>A0ABP9Y4X7_9FUNG</name>